<reference evidence="7" key="2">
    <citation type="submission" date="2013-12" db="EMBL/GenBank/DDBJ databases">
        <authorList>
            <person name="Yu Y."/>
            <person name="Lee S."/>
            <person name="de Baynast K."/>
            <person name="Wissotski M."/>
            <person name="Liu L."/>
            <person name="Talag J."/>
            <person name="Goicoechea J."/>
            <person name="Angelova A."/>
            <person name="Jetty R."/>
            <person name="Kudrna D."/>
            <person name="Golser W."/>
            <person name="Rivera L."/>
            <person name="Zhang J."/>
            <person name="Wing R."/>
        </authorList>
    </citation>
    <scope>NUCLEOTIDE SEQUENCE</scope>
</reference>
<dbReference type="Gene3D" id="2.170.150.80">
    <property type="entry name" value="NAC domain"/>
    <property type="match status" value="1"/>
</dbReference>
<keyword evidence="4" id="KW-0539">Nucleus</keyword>
<evidence type="ECO:0000259" key="5">
    <source>
        <dbReference type="PROSITE" id="PS51005"/>
    </source>
</evidence>
<proteinExistence type="predicted"/>
<reference evidence="6" key="3">
    <citation type="submission" date="2015-04" db="UniProtKB">
        <authorList>
            <consortium name="EnsemblPlants"/>
        </authorList>
    </citation>
    <scope>IDENTIFICATION</scope>
</reference>
<reference evidence="6 7" key="1">
    <citation type="submission" date="2012-08" db="EMBL/GenBank/DDBJ databases">
        <title>Oryza genome evolution.</title>
        <authorList>
            <person name="Wing R.A."/>
        </authorList>
    </citation>
    <scope>NUCLEOTIDE SEQUENCE</scope>
</reference>
<dbReference type="Gramene" id="LPERR02G10510.1">
    <property type="protein sequence ID" value="LPERR02G10510.1"/>
    <property type="gene ID" value="LPERR02G10510"/>
</dbReference>
<dbReference type="HOGENOM" id="CLU_056080_1_0_1"/>
<dbReference type="PANTHER" id="PTHR31719:SF107">
    <property type="entry name" value="OS02G0285900 PROTEIN"/>
    <property type="match status" value="1"/>
</dbReference>
<dbReference type="eggNOG" id="ENOG502QT1Y">
    <property type="taxonomic scope" value="Eukaryota"/>
</dbReference>
<keyword evidence="7" id="KW-1185">Reference proteome</keyword>
<dbReference type="AlphaFoldDB" id="A0A0D9VEW6"/>
<keyword evidence="3" id="KW-0804">Transcription</keyword>
<dbReference type="EnsemblPlants" id="LPERR02G10510.1">
    <property type="protein sequence ID" value="LPERR02G10510.1"/>
    <property type="gene ID" value="LPERR02G10510"/>
</dbReference>
<organism evidence="6 7">
    <name type="scientific">Leersia perrieri</name>
    <dbReference type="NCBI Taxonomy" id="77586"/>
    <lineage>
        <taxon>Eukaryota</taxon>
        <taxon>Viridiplantae</taxon>
        <taxon>Streptophyta</taxon>
        <taxon>Embryophyta</taxon>
        <taxon>Tracheophyta</taxon>
        <taxon>Spermatophyta</taxon>
        <taxon>Magnoliopsida</taxon>
        <taxon>Liliopsida</taxon>
        <taxon>Poales</taxon>
        <taxon>Poaceae</taxon>
        <taxon>BOP clade</taxon>
        <taxon>Oryzoideae</taxon>
        <taxon>Oryzeae</taxon>
        <taxon>Oryzinae</taxon>
        <taxon>Leersia</taxon>
    </lineage>
</organism>
<evidence type="ECO:0000256" key="1">
    <source>
        <dbReference type="ARBA" id="ARBA00023015"/>
    </source>
</evidence>
<evidence type="ECO:0000256" key="3">
    <source>
        <dbReference type="ARBA" id="ARBA00023163"/>
    </source>
</evidence>
<evidence type="ECO:0000256" key="4">
    <source>
        <dbReference type="ARBA" id="ARBA00023242"/>
    </source>
</evidence>
<protein>
    <recommendedName>
        <fullName evidence="5">NAC domain-containing protein</fullName>
    </recommendedName>
</protein>
<dbReference type="SUPFAM" id="SSF101941">
    <property type="entry name" value="NAC domain"/>
    <property type="match status" value="1"/>
</dbReference>
<dbReference type="Pfam" id="PF02365">
    <property type="entry name" value="NAM"/>
    <property type="match status" value="1"/>
</dbReference>
<dbReference type="PANTHER" id="PTHR31719">
    <property type="entry name" value="NAC TRANSCRIPTION FACTOR 56"/>
    <property type="match status" value="1"/>
</dbReference>
<dbReference type="PROSITE" id="PS51005">
    <property type="entry name" value="NAC"/>
    <property type="match status" value="1"/>
</dbReference>
<dbReference type="Proteomes" id="UP000032180">
    <property type="component" value="Chromosome 2"/>
</dbReference>
<dbReference type="InterPro" id="IPR036093">
    <property type="entry name" value="NAC_dom_sf"/>
</dbReference>
<feature type="domain" description="NAC" evidence="5">
    <location>
        <begin position="10"/>
        <end position="148"/>
    </location>
</feature>
<evidence type="ECO:0000313" key="6">
    <source>
        <dbReference type="EnsemblPlants" id="LPERR02G10510.1"/>
    </source>
</evidence>
<evidence type="ECO:0000313" key="7">
    <source>
        <dbReference type="Proteomes" id="UP000032180"/>
    </source>
</evidence>
<dbReference type="GO" id="GO:0006355">
    <property type="term" value="P:regulation of DNA-templated transcription"/>
    <property type="evidence" value="ECO:0007669"/>
    <property type="project" value="InterPro"/>
</dbReference>
<keyword evidence="1" id="KW-0805">Transcription regulation</keyword>
<dbReference type="GO" id="GO:0003677">
    <property type="term" value="F:DNA binding"/>
    <property type="evidence" value="ECO:0007669"/>
    <property type="project" value="UniProtKB-KW"/>
</dbReference>
<accession>A0A0D9VEW6</accession>
<name>A0A0D9VEW6_9ORYZ</name>
<keyword evidence="2" id="KW-0238">DNA-binding</keyword>
<evidence type="ECO:0000256" key="2">
    <source>
        <dbReference type="ARBA" id="ARBA00023125"/>
    </source>
</evidence>
<dbReference type="InterPro" id="IPR003441">
    <property type="entry name" value="NAC-dom"/>
</dbReference>
<sequence length="312" mass="34697">MVTAAEAHGLSPGYKFEPTDEMLVELYLLPFLYNNGQLPLTGVVFPDDPTQFPPWELLDRHDKGDEGLAYFIIPTPASGRGGRRQVSRSVAGGGKWIKQRRRKAFAWEKYSLSFHRRARGGGSTGWVMHEYAVVGVGATHSLCRVAFTGHGQNRQRVVDGYVVGDVDVDEQMVEYAANGEEEIGYDCVQAVLEQDRNVNAYEQHGQEAVAGSQQFVDQEMGNQDQDYNGYCYYNEQSQQQQEARLVDGGGTVNEDGELAVATPAPARHYNGPVPVLDDAFMENMRARLTAVVLQDKNENLAWMMTIINRGAK</sequence>